<gene>
    <name evidence="2" type="ORF">ScoT_26850</name>
</gene>
<reference evidence="2" key="1">
    <citation type="submission" date="2022-09" db="EMBL/GenBank/DDBJ databases">
        <title>Whole genome shotgun sequence of Streptomyces albidoflavus NBRC 12854.</title>
        <authorList>
            <person name="Komaki H."/>
            <person name="Tamura T."/>
        </authorList>
    </citation>
    <scope>NUCLEOTIDE SEQUENCE</scope>
    <source>
        <strain evidence="2">NBRC 12854</strain>
    </source>
</reference>
<proteinExistence type="predicted"/>
<feature type="region of interest" description="Disordered" evidence="1">
    <location>
        <begin position="37"/>
        <end position="106"/>
    </location>
</feature>
<accession>A0AA37BX85</accession>
<feature type="compositionally biased region" description="Low complexity" evidence="1">
    <location>
        <begin position="37"/>
        <end position="76"/>
    </location>
</feature>
<organism evidence="2 3">
    <name type="scientific">Streptomyces albidoflavus</name>
    <dbReference type="NCBI Taxonomy" id="1886"/>
    <lineage>
        <taxon>Bacteria</taxon>
        <taxon>Bacillati</taxon>
        <taxon>Actinomycetota</taxon>
        <taxon>Actinomycetes</taxon>
        <taxon>Kitasatosporales</taxon>
        <taxon>Streptomycetaceae</taxon>
        <taxon>Streptomyces</taxon>
        <taxon>Streptomyces albidoflavus group</taxon>
    </lineage>
</organism>
<dbReference type="EMBL" id="BNDZ01000005">
    <property type="protein sequence ID" value="GHI46511.1"/>
    <property type="molecule type" value="Genomic_DNA"/>
</dbReference>
<dbReference type="Proteomes" id="UP001051844">
    <property type="component" value="Unassembled WGS sequence"/>
</dbReference>
<name>A0AA37BX85_9ACTN</name>
<evidence type="ECO:0000313" key="3">
    <source>
        <dbReference type="Proteomes" id="UP001051844"/>
    </source>
</evidence>
<sequence>MNLQKRTSRQATAEARPVRRAGLALAAASLLVVGGTACESDGATPAGDAAPAASASTEPGDQAASPSDTASPTSGARSPDAEEDGTATSGEGDGPGKSSPDRTEKLVDGSEARITEVGEQHYVAEIVSKGAVVATLETDGHDAGLNANGMFVALTLGGDLASWMGNDHQGPGTFALEGGWKAKVTKVGELRYRAQIIGHDGVAGTLETDGHDTGLDANGVYIVLSNGGVISSHK</sequence>
<dbReference type="RefSeq" id="WP_067414547.1">
    <property type="nucleotide sequence ID" value="NZ_BNDZ01000005.1"/>
</dbReference>
<dbReference type="AlphaFoldDB" id="A0AA37BX85"/>
<evidence type="ECO:0000313" key="2">
    <source>
        <dbReference type="EMBL" id="GHI46511.1"/>
    </source>
</evidence>
<evidence type="ECO:0000256" key="1">
    <source>
        <dbReference type="SAM" id="MobiDB-lite"/>
    </source>
</evidence>
<comment type="caution">
    <text evidence="2">The sequence shown here is derived from an EMBL/GenBank/DDBJ whole genome shotgun (WGS) entry which is preliminary data.</text>
</comment>
<protein>
    <submittedName>
        <fullName evidence="2">Uncharacterized protein</fullName>
    </submittedName>
</protein>